<dbReference type="VEuPathDB" id="FungiDB:VP01_105g7"/>
<evidence type="ECO:0000313" key="1">
    <source>
        <dbReference type="EMBL" id="KNZ64158.1"/>
    </source>
</evidence>
<dbReference type="Proteomes" id="UP000037035">
    <property type="component" value="Unassembled WGS sequence"/>
</dbReference>
<dbReference type="EMBL" id="LAVV01000666">
    <property type="protein sequence ID" value="KNZ64158.1"/>
    <property type="molecule type" value="Genomic_DNA"/>
</dbReference>
<protein>
    <submittedName>
        <fullName evidence="1">Uncharacterized protein</fullName>
    </submittedName>
</protein>
<gene>
    <name evidence="1" type="ORF">VP01_105g7</name>
</gene>
<dbReference type="OrthoDB" id="1607513at2759"/>
<proteinExistence type="predicted"/>
<sequence>MTWILNIGPQNLQQPQKQKFPQTLALSSVRSSRNWEAFVEKNLWKDKSGSTKNLHGHLSQTHLLADPNLTKKTKISLHARNFSFQDLLQLMNEAAMPLVKSISQSTIATHTQRMQEQDSLDFTQDSWTAPNVTSMMAVNSHYIDEHLIFQDLTIVVPHVTGNSSPGQKQRQHVPLPC</sequence>
<name>A0A0L6VTX9_9BASI</name>
<organism evidence="1 2">
    <name type="scientific">Puccinia sorghi</name>
    <dbReference type="NCBI Taxonomy" id="27349"/>
    <lineage>
        <taxon>Eukaryota</taxon>
        <taxon>Fungi</taxon>
        <taxon>Dikarya</taxon>
        <taxon>Basidiomycota</taxon>
        <taxon>Pucciniomycotina</taxon>
        <taxon>Pucciniomycetes</taxon>
        <taxon>Pucciniales</taxon>
        <taxon>Pucciniaceae</taxon>
        <taxon>Puccinia</taxon>
    </lineage>
</organism>
<comment type="caution">
    <text evidence="1">The sequence shown here is derived from an EMBL/GenBank/DDBJ whole genome shotgun (WGS) entry which is preliminary data.</text>
</comment>
<accession>A0A0L6VTX9</accession>
<reference evidence="1 2" key="1">
    <citation type="submission" date="2015-08" db="EMBL/GenBank/DDBJ databases">
        <title>Next Generation Sequencing and Analysis of the Genome of Puccinia sorghi L Schw, the Causal Agent of Maize Common Rust.</title>
        <authorList>
            <person name="Rochi L."/>
            <person name="Burguener G."/>
            <person name="Darino M."/>
            <person name="Turjanski A."/>
            <person name="Kreff E."/>
            <person name="Dieguez M.J."/>
            <person name="Sacco F."/>
        </authorList>
    </citation>
    <scope>NUCLEOTIDE SEQUENCE [LARGE SCALE GENOMIC DNA]</scope>
    <source>
        <strain evidence="1 2">RO10H11247</strain>
    </source>
</reference>
<keyword evidence="2" id="KW-1185">Reference proteome</keyword>
<evidence type="ECO:0000313" key="2">
    <source>
        <dbReference type="Proteomes" id="UP000037035"/>
    </source>
</evidence>
<dbReference type="AlphaFoldDB" id="A0A0L6VTX9"/>